<sequence>MFGFGKPEKTPRERAKEAKRGIAQSQRELEREKMALERQEKQLIADIKKAAKEGNTGGTKILAKQLIQLRQQKDKMTMLKSNLGSIGLQTTVIHGGPNDNGCSHRKDHKGINVLVMTSQFFTRCQTMASTSKQMDMNRFQKVIMDFEKQSEMMGMREEMLDDTLIDAFDDEEVEAEGDAVVDQVLTEIGLDLGSLMADAPTRQANATAAMDALLPDATLLPTPTKVTAASLQ</sequence>
<dbReference type="PANTHER" id="PTHR10476">
    <property type="entry name" value="CHARGED MULTIVESICULAR BODY PROTEIN"/>
    <property type="match status" value="1"/>
</dbReference>
<comment type="caution">
    <text evidence="2">The sequence shown here is derived from an EMBL/GenBank/DDBJ whole genome shotgun (WGS) entry which is preliminary data.</text>
</comment>
<evidence type="ECO:0000256" key="1">
    <source>
        <dbReference type="SAM" id="MobiDB-lite"/>
    </source>
</evidence>
<evidence type="ECO:0000313" key="2">
    <source>
        <dbReference type="EMBL" id="RHY28049.1"/>
    </source>
</evidence>
<dbReference type="GO" id="GO:0007034">
    <property type="term" value="P:vacuolar transport"/>
    <property type="evidence" value="ECO:0007669"/>
    <property type="project" value="InterPro"/>
</dbReference>
<accession>A0A418AS40</accession>
<protein>
    <submittedName>
        <fullName evidence="2">Uncharacterized protein</fullName>
    </submittedName>
</protein>
<dbReference type="InterPro" id="IPR005024">
    <property type="entry name" value="Snf7_fam"/>
</dbReference>
<dbReference type="VEuPathDB" id="FungiDB:H310_03555"/>
<feature type="compositionally biased region" description="Basic and acidic residues" evidence="1">
    <location>
        <begin position="1"/>
        <end position="20"/>
    </location>
</feature>
<dbReference type="AlphaFoldDB" id="A0A418AS40"/>
<dbReference type="Proteomes" id="UP000285060">
    <property type="component" value="Unassembled WGS sequence"/>
</dbReference>
<dbReference type="EMBL" id="QUSY01000655">
    <property type="protein sequence ID" value="RHY28049.1"/>
    <property type="molecule type" value="Genomic_DNA"/>
</dbReference>
<dbReference type="Pfam" id="PF03357">
    <property type="entry name" value="Snf7"/>
    <property type="match status" value="2"/>
</dbReference>
<proteinExistence type="predicted"/>
<evidence type="ECO:0000313" key="3">
    <source>
        <dbReference type="Proteomes" id="UP000285060"/>
    </source>
</evidence>
<feature type="region of interest" description="Disordered" evidence="1">
    <location>
        <begin position="1"/>
        <end position="32"/>
    </location>
</feature>
<gene>
    <name evidence="2" type="ORF">DYB32_006307</name>
</gene>
<keyword evidence="3" id="KW-1185">Reference proteome</keyword>
<name>A0A418AS40_9STRA</name>
<organism evidence="2 3">
    <name type="scientific">Aphanomyces invadans</name>
    <dbReference type="NCBI Taxonomy" id="157072"/>
    <lineage>
        <taxon>Eukaryota</taxon>
        <taxon>Sar</taxon>
        <taxon>Stramenopiles</taxon>
        <taxon>Oomycota</taxon>
        <taxon>Saprolegniomycetes</taxon>
        <taxon>Saprolegniales</taxon>
        <taxon>Verrucalvaceae</taxon>
        <taxon>Aphanomyces</taxon>
    </lineage>
</organism>
<reference evidence="2 3" key="1">
    <citation type="submission" date="2018-08" db="EMBL/GenBank/DDBJ databases">
        <title>Aphanomyces genome sequencing and annotation.</title>
        <authorList>
            <person name="Minardi D."/>
            <person name="Oidtmann B."/>
            <person name="Van Der Giezen M."/>
            <person name="Studholme D.J."/>
        </authorList>
    </citation>
    <scope>NUCLEOTIDE SEQUENCE [LARGE SCALE GENOMIC DNA]</scope>
    <source>
        <strain evidence="2 3">NJM0002</strain>
    </source>
</reference>
<dbReference type="Gene3D" id="6.10.140.1230">
    <property type="match status" value="2"/>
</dbReference>